<dbReference type="FunFam" id="3.40.50.300:FF:000640">
    <property type="entry name" value="MoxR family ATPase"/>
    <property type="match status" value="1"/>
</dbReference>
<dbReference type="InterPro" id="IPR050764">
    <property type="entry name" value="CbbQ/NirQ/NorQ/GpvN"/>
</dbReference>
<dbReference type="PANTHER" id="PTHR42759:SF1">
    <property type="entry name" value="MAGNESIUM-CHELATASE SUBUNIT CHLD"/>
    <property type="match status" value="1"/>
</dbReference>
<name>A0A832SML1_PYRHR</name>
<dbReference type="GeneID" id="1444210"/>
<feature type="domain" description="AAA+ ATPase" evidence="3">
    <location>
        <begin position="32"/>
        <end position="173"/>
    </location>
</feature>
<dbReference type="OMA" id="MLCEGHV"/>
<dbReference type="RefSeq" id="WP_010884423.1">
    <property type="nucleotide sequence ID" value="NZ_DUJN01000004.1"/>
</dbReference>
<dbReference type="GO" id="GO:0005524">
    <property type="term" value="F:ATP binding"/>
    <property type="evidence" value="ECO:0007669"/>
    <property type="project" value="UniProtKB-KW"/>
</dbReference>
<accession>A0A832SML1</accession>
<dbReference type="PIRSF" id="PIRSF002849">
    <property type="entry name" value="AAA_ATPase_chaperone_MoxR_prd"/>
    <property type="match status" value="1"/>
</dbReference>
<dbReference type="Proteomes" id="UP000617544">
    <property type="component" value="Unassembled WGS sequence"/>
</dbReference>
<dbReference type="Pfam" id="PF17863">
    <property type="entry name" value="AAA_lid_2"/>
    <property type="match status" value="1"/>
</dbReference>
<dbReference type="InterPro" id="IPR003593">
    <property type="entry name" value="AAA+_ATPase"/>
</dbReference>
<dbReference type="InterPro" id="IPR041628">
    <property type="entry name" value="ChlI/MoxR_AAA_lid"/>
</dbReference>
<organism evidence="4 5">
    <name type="scientific">Pyrococcus horikoshii</name>
    <dbReference type="NCBI Taxonomy" id="53953"/>
    <lineage>
        <taxon>Archaea</taxon>
        <taxon>Methanobacteriati</taxon>
        <taxon>Methanobacteriota</taxon>
        <taxon>Thermococci</taxon>
        <taxon>Thermococcales</taxon>
        <taxon>Thermococcaceae</taxon>
        <taxon>Pyrococcus</taxon>
    </lineage>
</organism>
<dbReference type="SUPFAM" id="SSF52540">
    <property type="entry name" value="P-loop containing nucleoside triphosphate hydrolases"/>
    <property type="match status" value="1"/>
</dbReference>
<dbReference type="Gene3D" id="1.10.8.80">
    <property type="entry name" value="Magnesium chelatase subunit I, C-Terminal domain"/>
    <property type="match status" value="1"/>
</dbReference>
<sequence>MRGEVKKIIEAIGDIFIGHEDVIRKVLAVALVNGNILFEDYPGLGKTLLAKAFAKILGLKFKRIQFTPDLLPADIIGTKVWKPEKGAFEVVKGPIFTNILLADEINRAPPKTQSALLEAMEERQVTIEGETFKLERPFFIIATQNPLELEGTYPLPEAQLDRFLVRLNIGYPRNEEDELEILKARLRWGKDDPTSDISPIISREDFIRMQEEVERGVIIHDDILRYIVRLVRRIREDERIEAGPSPRGGLALMKLAKANAFIEGRSYVIPDDVKYFAVEALAHRIVLKPEYSLERGIAEEIIREVLEEVPVPKDIRY</sequence>
<dbReference type="InterPro" id="IPR027417">
    <property type="entry name" value="P-loop_NTPase"/>
</dbReference>
<dbReference type="PANTHER" id="PTHR42759">
    <property type="entry name" value="MOXR FAMILY PROTEIN"/>
    <property type="match status" value="1"/>
</dbReference>
<evidence type="ECO:0000256" key="1">
    <source>
        <dbReference type="ARBA" id="ARBA00022741"/>
    </source>
</evidence>
<evidence type="ECO:0000313" key="5">
    <source>
        <dbReference type="Proteomes" id="UP000617544"/>
    </source>
</evidence>
<dbReference type="SMART" id="SM00382">
    <property type="entry name" value="AAA"/>
    <property type="match status" value="1"/>
</dbReference>
<keyword evidence="2" id="KW-0067">ATP-binding</keyword>
<protein>
    <submittedName>
        <fullName evidence="4">MoxR family ATPase</fullName>
    </submittedName>
</protein>
<evidence type="ECO:0000256" key="2">
    <source>
        <dbReference type="ARBA" id="ARBA00022840"/>
    </source>
</evidence>
<reference evidence="4" key="1">
    <citation type="journal article" date="2020" name="bioRxiv">
        <title>A rank-normalized archaeal taxonomy based on genome phylogeny resolves widespread incomplete and uneven classifications.</title>
        <authorList>
            <person name="Rinke C."/>
            <person name="Chuvochina M."/>
            <person name="Mussig A.J."/>
            <person name="Chaumeil P.-A."/>
            <person name="Waite D.W."/>
            <person name="Whitman W.B."/>
            <person name="Parks D.H."/>
            <person name="Hugenholtz P."/>
        </authorList>
    </citation>
    <scope>NUCLEOTIDE SEQUENCE</scope>
    <source>
        <strain evidence="4">UBA8834</strain>
    </source>
</reference>
<dbReference type="Gene3D" id="3.40.50.300">
    <property type="entry name" value="P-loop containing nucleotide triphosphate hydrolases"/>
    <property type="match status" value="1"/>
</dbReference>
<dbReference type="CDD" id="cd00009">
    <property type="entry name" value="AAA"/>
    <property type="match status" value="1"/>
</dbReference>
<dbReference type="EMBL" id="DUJN01000004">
    <property type="protein sequence ID" value="HII61092.1"/>
    <property type="molecule type" value="Genomic_DNA"/>
</dbReference>
<dbReference type="GO" id="GO:0016887">
    <property type="term" value="F:ATP hydrolysis activity"/>
    <property type="evidence" value="ECO:0007669"/>
    <property type="project" value="InterPro"/>
</dbReference>
<proteinExistence type="predicted"/>
<gene>
    <name evidence="4" type="ORF">HA331_04945</name>
</gene>
<evidence type="ECO:0000259" key="3">
    <source>
        <dbReference type="SMART" id="SM00382"/>
    </source>
</evidence>
<comment type="caution">
    <text evidence="4">The sequence shown here is derived from an EMBL/GenBank/DDBJ whole genome shotgun (WGS) entry which is preliminary data.</text>
</comment>
<dbReference type="Pfam" id="PF07726">
    <property type="entry name" value="AAA_3"/>
    <property type="match status" value="1"/>
</dbReference>
<dbReference type="AlphaFoldDB" id="A0A832SML1"/>
<dbReference type="InterPro" id="IPR011703">
    <property type="entry name" value="ATPase_AAA-3"/>
</dbReference>
<evidence type="ECO:0000313" key="4">
    <source>
        <dbReference type="EMBL" id="HII61092.1"/>
    </source>
</evidence>
<keyword evidence="1" id="KW-0547">Nucleotide-binding</keyword>